<accession>A0A853J6V2</accession>
<sequence length="149" mass="16197">MFKSAISIAFAAVGLVGCDRAEVVDDGAGRYTHVDVHYRSFDSLAPVSYSKSDLVSWASVKFSTDDAATIGRLNSVIPSQCRQVRAPVESSLDYYLLVEFFDGDRLKKEFGASGLHFVKEDGVSERVCELLPGDRRQLAEVLASVSAAN</sequence>
<keyword evidence="2" id="KW-1185">Reference proteome</keyword>
<dbReference type="AlphaFoldDB" id="A0A853J6V2"/>
<comment type="caution">
    <text evidence="1">The sequence shown here is derived from an EMBL/GenBank/DDBJ whole genome shotgun (WGS) entry which is preliminary data.</text>
</comment>
<gene>
    <name evidence="1" type="ORF">H0E84_00085</name>
</gene>
<evidence type="ECO:0000313" key="2">
    <source>
        <dbReference type="Proteomes" id="UP000578091"/>
    </source>
</evidence>
<reference evidence="1 2" key="1">
    <citation type="submission" date="2020-07" db="EMBL/GenBank/DDBJ databases">
        <title>Luteimonas sp. SJ-92.</title>
        <authorList>
            <person name="Huang X.-X."/>
            <person name="Xu L."/>
            <person name="Sun J.-Q."/>
        </authorList>
    </citation>
    <scope>NUCLEOTIDE SEQUENCE [LARGE SCALE GENOMIC DNA]</scope>
    <source>
        <strain evidence="1 2">SJ-92</strain>
    </source>
</reference>
<dbReference type="Proteomes" id="UP000578091">
    <property type="component" value="Unassembled WGS sequence"/>
</dbReference>
<dbReference type="RefSeq" id="WP_180676584.1">
    <property type="nucleotide sequence ID" value="NZ_JACCKA010000001.1"/>
</dbReference>
<name>A0A853J6V2_9GAMM</name>
<evidence type="ECO:0000313" key="1">
    <source>
        <dbReference type="EMBL" id="NZA24773.1"/>
    </source>
</evidence>
<protein>
    <recommendedName>
        <fullName evidence="3">Lipoprotein</fullName>
    </recommendedName>
</protein>
<proteinExistence type="predicted"/>
<evidence type="ECO:0008006" key="3">
    <source>
        <dbReference type="Google" id="ProtNLM"/>
    </source>
</evidence>
<dbReference type="EMBL" id="JACCKA010000001">
    <property type="protein sequence ID" value="NZA24773.1"/>
    <property type="molecule type" value="Genomic_DNA"/>
</dbReference>
<organism evidence="1 2">
    <name type="scientific">Luteimonas salinisoli</name>
    <dbReference type="NCBI Taxonomy" id="2752307"/>
    <lineage>
        <taxon>Bacteria</taxon>
        <taxon>Pseudomonadati</taxon>
        <taxon>Pseudomonadota</taxon>
        <taxon>Gammaproteobacteria</taxon>
        <taxon>Lysobacterales</taxon>
        <taxon>Lysobacteraceae</taxon>
        <taxon>Luteimonas</taxon>
    </lineage>
</organism>
<dbReference type="PROSITE" id="PS51257">
    <property type="entry name" value="PROKAR_LIPOPROTEIN"/>
    <property type="match status" value="1"/>
</dbReference>